<dbReference type="AlphaFoldDB" id="A0A955L482"/>
<keyword evidence="8 10" id="KW-0170">Cobalt</keyword>
<dbReference type="NCBIfam" id="TIGR02504">
    <property type="entry name" value="NrdJ_Z"/>
    <property type="match status" value="1"/>
</dbReference>
<dbReference type="InterPro" id="IPR050862">
    <property type="entry name" value="RdRp_reductase_class-2"/>
</dbReference>
<evidence type="ECO:0000313" key="12">
    <source>
        <dbReference type="EMBL" id="MCA9382656.1"/>
    </source>
</evidence>
<dbReference type="CDD" id="cd02888">
    <property type="entry name" value="RNR_II_dimer"/>
    <property type="match status" value="1"/>
</dbReference>
<evidence type="ECO:0000256" key="1">
    <source>
        <dbReference type="ARBA" id="ARBA00001922"/>
    </source>
</evidence>
<name>A0A955L482_9BACT</name>
<dbReference type="InterPro" id="IPR000788">
    <property type="entry name" value="RNR_lg_C"/>
</dbReference>
<dbReference type="Gene3D" id="3.20.70.20">
    <property type="match status" value="1"/>
</dbReference>
<dbReference type="PRINTS" id="PR01183">
    <property type="entry name" value="RIBORDTASEM1"/>
</dbReference>
<comment type="catalytic activity">
    <reaction evidence="9 10">
        <text>a 2'-deoxyribonucleoside 5'-diphosphate + [thioredoxin]-disulfide + H2O = a ribonucleoside 5'-diphosphate + [thioredoxin]-dithiol</text>
        <dbReference type="Rhea" id="RHEA:23252"/>
        <dbReference type="Rhea" id="RHEA-COMP:10698"/>
        <dbReference type="Rhea" id="RHEA-COMP:10700"/>
        <dbReference type="ChEBI" id="CHEBI:15377"/>
        <dbReference type="ChEBI" id="CHEBI:29950"/>
        <dbReference type="ChEBI" id="CHEBI:50058"/>
        <dbReference type="ChEBI" id="CHEBI:57930"/>
        <dbReference type="ChEBI" id="CHEBI:73316"/>
        <dbReference type="EC" id="1.17.4.1"/>
    </reaction>
</comment>
<dbReference type="Pfam" id="PF02867">
    <property type="entry name" value="Ribonuc_red_lgC"/>
    <property type="match status" value="1"/>
</dbReference>
<keyword evidence="3 10" id="KW-0846">Cobalamin</keyword>
<dbReference type="GO" id="GO:0004748">
    <property type="term" value="F:ribonucleoside-diphosphate reductase activity, thioredoxin disulfide as acceptor"/>
    <property type="evidence" value="ECO:0007669"/>
    <property type="project" value="UniProtKB-EC"/>
</dbReference>
<keyword evidence="6 10" id="KW-0560">Oxidoreductase</keyword>
<evidence type="ECO:0000256" key="3">
    <source>
        <dbReference type="ARBA" id="ARBA00022628"/>
    </source>
</evidence>
<reference evidence="12" key="2">
    <citation type="journal article" date="2021" name="Microbiome">
        <title>Successional dynamics and alternative stable states in a saline activated sludge microbial community over 9 years.</title>
        <authorList>
            <person name="Wang Y."/>
            <person name="Ye J."/>
            <person name="Ju F."/>
            <person name="Liu L."/>
            <person name="Boyd J.A."/>
            <person name="Deng Y."/>
            <person name="Parks D.H."/>
            <person name="Jiang X."/>
            <person name="Yin X."/>
            <person name="Woodcroft B.J."/>
            <person name="Tyson G.W."/>
            <person name="Hugenholtz P."/>
            <person name="Polz M.F."/>
            <person name="Zhang T."/>
        </authorList>
    </citation>
    <scope>NUCLEOTIDE SEQUENCE</scope>
    <source>
        <strain evidence="12">HKST-UBA10</strain>
    </source>
</reference>
<reference evidence="12" key="1">
    <citation type="submission" date="2020-04" db="EMBL/GenBank/DDBJ databases">
        <authorList>
            <person name="Zhang T."/>
        </authorList>
    </citation>
    <scope>NUCLEOTIDE SEQUENCE</scope>
    <source>
        <strain evidence="12">HKST-UBA10</strain>
    </source>
</reference>
<evidence type="ECO:0000256" key="2">
    <source>
        <dbReference type="ARBA" id="ARBA00007405"/>
    </source>
</evidence>
<evidence type="ECO:0000259" key="11">
    <source>
        <dbReference type="Pfam" id="PF02867"/>
    </source>
</evidence>
<accession>A0A955L482</accession>
<evidence type="ECO:0000256" key="9">
    <source>
        <dbReference type="ARBA" id="ARBA00047754"/>
    </source>
</evidence>
<dbReference type="Proteomes" id="UP000782843">
    <property type="component" value="Unassembled WGS sequence"/>
</dbReference>
<dbReference type="GO" id="GO:0031419">
    <property type="term" value="F:cobalamin binding"/>
    <property type="evidence" value="ECO:0007669"/>
    <property type="project" value="UniProtKB-KW"/>
</dbReference>
<evidence type="ECO:0000256" key="8">
    <source>
        <dbReference type="ARBA" id="ARBA00023285"/>
    </source>
</evidence>
<dbReference type="EMBL" id="JAGQLG010000196">
    <property type="protein sequence ID" value="MCA9382656.1"/>
    <property type="molecule type" value="Genomic_DNA"/>
</dbReference>
<sequence length="511" mass="57403">TPEELWRRIAKKIASAELKYNKSNQEIQKIEDDFFTVMNRNEFHSGGTLIWAGMDALGMNALMSKCFVLPVEDSIDGIFSTLKKNIEVLTKGGGTGFNFSHIRSTYSRVTTTGEKAAGPVEYLKTYNRAQDTLTGRGGRQMGSMAILNIDHPNIEDFIEAKDDFAELSHYNISVGVSNKFMKALENNDDWDLIDPFDHQVKKTVKAKELWDKISAHAWKSGDPGLFFIDKAEEANTTPRLGRIEATNPCGEQPLLPYESCNLGNINLSAFVMGFPFIEKRKLITAHEAESYINWDRLREVTEIGVRFLDNIIDVNNYPVAEIEDMTKKTRNIGLGVMGVADMLIKLGIPYESEEALKLSEKVMQFIQEAARNYSEELGKEKGSFPAFESSIWKERFDKSHMRNTRTTTIAPTGTVAIIAGSNPGIEPLFALAYTRKNSMGGTVQEVLDPLFEQAAKAFGYLTKDIKKKIVESGKIDSINEIDSSFKSLFKTSHEIDPKQHVRLQAAFQKYV</sequence>
<evidence type="ECO:0000256" key="5">
    <source>
        <dbReference type="ARBA" id="ARBA00022741"/>
    </source>
</evidence>
<comment type="cofactor">
    <cofactor evidence="1 10">
        <name>adenosylcob(III)alamin</name>
        <dbReference type="ChEBI" id="CHEBI:18408"/>
    </cofactor>
</comment>
<proteinExistence type="inferred from homology"/>
<dbReference type="GO" id="GO:0071897">
    <property type="term" value="P:DNA biosynthetic process"/>
    <property type="evidence" value="ECO:0007669"/>
    <property type="project" value="UniProtKB-KW"/>
</dbReference>
<dbReference type="PANTHER" id="PTHR43371:SF1">
    <property type="entry name" value="RIBONUCLEOSIDE-DIPHOSPHATE REDUCTASE"/>
    <property type="match status" value="1"/>
</dbReference>
<feature type="domain" description="Ribonucleotide reductase large subunit C-terminal" evidence="11">
    <location>
        <begin position="65"/>
        <end position="511"/>
    </location>
</feature>
<evidence type="ECO:0000256" key="7">
    <source>
        <dbReference type="ARBA" id="ARBA00023157"/>
    </source>
</evidence>
<evidence type="ECO:0000256" key="6">
    <source>
        <dbReference type="ARBA" id="ARBA00023002"/>
    </source>
</evidence>
<protein>
    <recommendedName>
        <fullName evidence="10">Vitamin B12-dependent ribonucleotide reductase</fullName>
        <ecNumber evidence="10">1.17.4.1</ecNumber>
    </recommendedName>
</protein>
<feature type="non-terminal residue" evidence="12">
    <location>
        <position position="1"/>
    </location>
</feature>
<evidence type="ECO:0000313" key="13">
    <source>
        <dbReference type="Proteomes" id="UP000782843"/>
    </source>
</evidence>
<keyword evidence="7" id="KW-1015">Disulfide bond</keyword>
<dbReference type="GO" id="GO:0000166">
    <property type="term" value="F:nucleotide binding"/>
    <property type="evidence" value="ECO:0007669"/>
    <property type="project" value="UniProtKB-KW"/>
</dbReference>
<gene>
    <name evidence="12" type="ORF">KC660_04605</name>
</gene>
<comment type="function">
    <text evidence="10">Catalyzes the reduction of ribonucleotides to deoxyribonucleotides. May function to provide a pool of deoxyribonucleotide precursors for DNA repair during oxygen limitation and/or for immediate growth after restoration of oxygen.</text>
</comment>
<feature type="non-terminal residue" evidence="12">
    <location>
        <position position="511"/>
    </location>
</feature>
<keyword evidence="4 10" id="KW-0237">DNA synthesis</keyword>
<dbReference type="PANTHER" id="PTHR43371">
    <property type="entry name" value="VITAMIN B12-DEPENDENT RIBONUCLEOTIDE REDUCTASE"/>
    <property type="match status" value="1"/>
</dbReference>
<dbReference type="SUPFAM" id="SSF51998">
    <property type="entry name" value="PFL-like glycyl radical enzymes"/>
    <property type="match status" value="1"/>
</dbReference>
<keyword evidence="5 10" id="KW-0547">Nucleotide-binding</keyword>
<comment type="similarity">
    <text evidence="2 10">Belongs to the ribonucleoside diphosphate reductase class-2 family.</text>
</comment>
<dbReference type="InterPro" id="IPR013344">
    <property type="entry name" value="RNR_NrdJ/NrdZ"/>
</dbReference>
<evidence type="ECO:0000256" key="10">
    <source>
        <dbReference type="RuleBase" id="RU364064"/>
    </source>
</evidence>
<evidence type="ECO:0000256" key="4">
    <source>
        <dbReference type="ARBA" id="ARBA00022634"/>
    </source>
</evidence>
<comment type="caution">
    <text evidence="12">The sequence shown here is derived from an EMBL/GenBank/DDBJ whole genome shotgun (WGS) entry which is preliminary data.</text>
</comment>
<dbReference type="EC" id="1.17.4.1" evidence="10"/>
<organism evidence="12 13">
    <name type="scientific">Candidatus Dojkabacteria bacterium</name>
    <dbReference type="NCBI Taxonomy" id="2099670"/>
    <lineage>
        <taxon>Bacteria</taxon>
        <taxon>Candidatus Dojkabacteria</taxon>
    </lineage>
</organism>